<feature type="chain" id="PRO_5035586235" description="SnoaL-like domain-containing protein" evidence="3">
    <location>
        <begin position="24"/>
        <end position="652"/>
    </location>
</feature>
<feature type="transmembrane region" description="Helical" evidence="2">
    <location>
        <begin position="414"/>
        <end position="434"/>
    </location>
</feature>
<evidence type="ECO:0000313" key="6">
    <source>
        <dbReference type="EMBL" id="CAE0728832.1"/>
    </source>
</evidence>
<keyword evidence="2" id="KW-0472">Membrane</keyword>
<proteinExistence type="predicted"/>
<dbReference type="EMBL" id="HBIX01032847">
    <property type="protein sequence ID" value="CAE0728832.1"/>
    <property type="molecule type" value="Transcribed_RNA"/>
</dbReference>
<feature type="signal peptide" evidence="3">
    <location>
        <begin position="1"/>
        <end position="23"/>
    </location>
</feature>
<name>A0A6V0D0H3_9STRA</name>
<evidence type="ECO:0000313" key="5">
    <source>
        <dbReference type="EMBL" id="CAE0728831.1"/>
    </source>
</evidence>
<dbReference type="Pfam" id="PF12680">
    <property type="entry name" value="SnoaL_2"/>
    <property type="match status" value="1"/>
</dbReference>
<dbReference type="InterPro" id="IPR032710">
    <property type="entry name" value="NTF2-like_dom_sf"/>
</dbReference>
<reference evidence="5" key="1">
    <citation type="submission" date="2021-01" db="EMBL/GenBank/DDBJ databases">
        <authorList>
            <person name="Corre E."/>
            <person name="Pelletier E."/>
            <person name="Niang G."/>
            <person name="Scheremetjew M."/>
            <person name="Finn R."/>
            <person name="Kale V."/>
            <person name="Holt S."/>
            <person name="Cochrane G."/>
            <person name="Meng A."/>
            <person name="Brown T."/>
            <person name="Cohen L."/>
        </authorList>
    </citation>
    <scope>NUCLEOTIDE SEQUENCE</scope>
    <source>
        <strain evidence="5">10249 10 AB</strain>
    </source>
</reference>
<keyword evidence="2" id="KW-0812">Transmembrane</keyword>
<feature type="transmembrane region" description="Helical" evidence="2">
    <location>
        <begin position="446"/>
        <end position="465"/>
    </location>
</feature>
<keyword evidence="3" id="KW-0732">Signal</keyword>
<feature type="transmembrane region" description="Helical" evidence="2">
    <location>
        <begin position="591"/>
        <end position="610"/>
    </location>
</feature>
<accession>A0A6V0D0H3</accession>
<feature type="region of interest" description="Disordered" evidence="1">
    <location>
        <begin position="244"/>
        <end position="268"/>
    </location>
</feature>
<protein>
    <recommendedName>
        <fullName evidence="4">SnoaL-like domain-containing protein</fullName>
    </recommendedName>
</protein>
<evidence type="ECO:0000259" key="4">
    <source>
        <dbReference type="Pfam" id="PF12680"/>
    </source>
</evidence>
<evidence type="ECO:0000256" key="3">
    <source>
        <dbReference type="SAM" id="SignalP"/>
    </source>
</evidence>
<dbReference type="Gene3D" id="3.10.450.50">
    <property type="match status" value="1"/>
</dbReference>
<dbReference type="InterPro" id="IPR037401">
    <property type="entry name" value="SnoaL-like"/>
</dbReference>
<gene>
    <name evidence="5" type="ORF">PAUS00366_LOCUS21615</name>
    <name evidence="6" type="ORF">PAUS00366_LOCUS21616</name>
</gene>
<sequence length="652" mass="71497">MNRSMRAMWTRKMCFALWSFAAAVGSGSGYGSGLLVSALAPATNCGLGTNTNANNRLATVRLGATKSSLPTIEGLWKSLGSMTNASDGKNDKKQSIPSPGVGFFNAINDKNIDEAMAYIADTGIEEKNDDIDDGMITFRFEDTDFPNAWTTQQELERNLRLLSELSNSPTLVIDEDIYDADAGKSGVAFRIQSGGGAQKKGAAFFELNDAGLIRNAFVVKENDKSGESSLKILKLASDVIGVTKNDSTTDDDSSMQSIESLPTSTSKSLTPLSLPEQYFDAWNQRDMKQAVSVFAQDVEYDDTAFPVPFSGKDALEKHLNICAEAMPASFAFIVDDKIDAGEKVMVRWHVESNSEVLPFTRGCSWYTIENGKITSGTDLKEPAVFKTGGLSLFIDSFLSKVKEEPIRMIPTAVWATYIYVVFFSSWFYGLPATSLEVRTWEEVRDLSLNFFLVSPILGLPFAPVVHPGLEGIFNLLLSWAAMFGGFLSDDRKSKPNLFPMLPTVVGMQFLTSAFLLPYLATRSIEDKKEAKLPQEDITTVIRLTDSKILGSAMGIVGTGSIFWGLFARFEDFGDLATRYTSLIDLLSIDRVGSSFLVDLAIFGLFQGWLVDDDAKRRGMDSNSALAKAAKYIPFFGLATYLMLRSELLVAEE</sequence>
<evidence type="ECO:0000256" key="2">
    <source>
        <dbReference type="SAM" id="Phobius"/>
    </source>
</evidence>
<feature type="domain" description="SnoaL-like" evidence="4">
    <location>
        <begin position="276"/>
        <end position="375"/>
    </location>
</feature>
<dbReference type="AlphaFoldDB" id="A0A6V0D0H3"/>
<evidence type="ECO:0000256" key="1">
    <source>
        <dbReference type="SAM" id="MobiDB-lite"/>
    </source>
</evidence>
<dbReference type="PANTHER" id="PTHR36367">
    <property type="entry name" value="TRANSMEMBRANE PROTEIN"/>
    <property type="match status" value="1"/>
</dbReference>
<dbReference type="SUPFAM" id="SSF54427">
    <property type="entry name" value="NTF2-like"/>
    <property type="match status" value="1"/>
</dbReference>
<organism evidence="5">
    <name type="scientific">Pseudo-nitzschia australis</name>
    <dbReference type="NCBI Taxonomy" id="44445"/>
    <lineage>
        <taxon>Eukaryota</taxon>
        <taxon>Sar</taxon>
        <taxon>Stramenopiles</taxon>
        <taxon>Ochrophyta</taxon>
        <taxon>Bacillariophyta</taxon>
        <taxon>Bacillariophyceae</taxon>
        <taxon>Bacillariophycidae</taxon>
        <taxon>Bacillariales</taxon>
        <taxon>Bacillariaceae</taxon>
        <taxon>Pseudo-nitzschia</taxon>
    </lineage>
</organism>
<dbReference type="EMBL" id="HBIX01032846">
    <property type="protein sequence ID" value="CAE0728831.1"/>
    <property type="molecule type" value="Transcribed_RNA"/>
</dbReference>
<feature type="transmembrane region" description="Helical" evidence="2">
    <location>
        <begin position="500"/>
        <end position="520"/>
    </location>
</feature>
<dbReference type="PANTHER" id="PTHR36367:SF2">
    <property type="entry name" value="TRANSMEMBRANE PROTEIN"/>
    <property type="match status" value="1"/>
</dbReference>
<keyword evidence="2" id="KW-1133">Transmembrane helix</keyword>